<dbReference type="Pfam" id="PF25458">
    <property type="entry name" value="INTS4_C"/>
    <property type="match status" value="1"/>
</dbReference>
<name>A0ABY7G2F5_MYAAR</name>
<evidence type="ECO:0000259" key="4">
    <source>
        <dbReference type="Pfam" id="PF25458"/>
    </source>
</evidence>
<dbReference type="InterPro" id="IPR057412">
    <property type="entry name" value="INTS4_C"/>
</dbReference>
<evidence type="ECO:0000256" key="1">
    <source>
        <dbReference type="ARBA" id="ARBA00004123"/>
    </source>
</evidence>
<sequence>ALIKFEHSLPVNSAYLTQIVRTLLDHYGREKEPFVRSKVATLLAKLSIVPGISAESLAEELISLLTTEDSQKAQSHLISALCVIGQSAALNRHLHRQLVEQAQKHLTSGSHTVRRSCLHLIGCLESPDQSNKVDHSSVQKLIESFVGDQDPRVRSSAFEALLKLHDRGLVLEESLYKTACEALTDDYEGVRTVAVHLVWVLSHLYPERICIMINDISVNVRTKAASLLGSLHLRKRTAAERAKEHYTSGVWSSGKKWADDAPKEELDPEKVRNCTLDSICELASQNPQFAILSQDSIADMFNDEIESVRHNAINSLKKLSQHLEIREDQLEIMVGVLQDFSYVSRESLRDMLCEMKFATKECLNTCVVALLDNLRRYPQDRTSIWKCMHHLGKNCSSLALPLLPDLLCLHPYFDTPEPEMDDPAYISILVLVFNAAAGNHTALPMFQEHTWRHYTYLRDSLPDLVPQLQCEELEKTDGESSKEENSEMAVEFVKSTVEKLSDLGSLDTETATRLLNTAVSDLQQVAKIDSSTSASAECLSLFLKAQILITQLMSQHAYILTGSVTVGNLSVVVEKLLSLTGQLQTLFLGLGTNELALIRQTELKALTFRLCSTLANSQELATQMKAQGVYTNYLSSLQGMLSGEDAPTDQCTSFLLSKLTALKGSQLSNVQNILLSALKLVQPVTCPLTRKVRKAFAVIHEPARVSDNPVKFTAGLTAAIPLIADVENVARLDNVRIR</sequence>
<dbReference type="PANTHER" id="PTHR20938:SF0">
    <property type="entry name" value="INTEGRATOR COMPLEX SUBUNIT 4"/>
    <property type="match status" value="1"/>
</dbReference>
<dbReference type="InterPro" id="IPR016024">
    <property type="entry name" value="ARM-type_fold"/>
</dbReference>
<gene>
    <name evidence="5" type="ORF">MAR_014337</name>
</gene>
<dbReference type="Gene3D" id="1.25.10.10">
    <property type="entry name" value="Leucine-rich Repeat Variant"/>
    <property type="match status" value="1"/>
</dbReference>
<evidence type="ECO:0000256" key="2">
    <source>
        <dbReference type="ARBA" id="ARBA00023242"/>
    </source>
</evidence>
<evidence type="ECO:0000259" key="3">
    <source>
        <dbReference type="Pfam" id="PF24493"/>
    </source>
</evidence>
<keyword evidence="2" id="KW-0539">Nucleus</keyword>
<dbReference type="Pfam" id="PF24493">
    <property type="entry name" value="INTS4_8HBD"/>
    <property type="match status" value="1"/>
</dbReference>
<proteinExistence type="predicted"/>
<protein>
    <submittedName>
        <fullName evidence="5">INT4-like protein</fullName>
    </submittedName>
</protein>
<organism evidence="5 6">
    <name type="scientific">Mya arenaria</name>
    <name type="common">Soft-shell clam</name>
    <dbReference type="NCBI Taxonomy" id="6604"/>
    <lineage>
        <taxon>Eukaryota</taxon>
        <taxon>Metazoa</taxon>
        <taxon>Spiralia</taxon>
        <taxon>Lophotrochozoa</taxon>
        <taxon>Mollusca</taxon>
        <taxon>Bivalvia</taxon>
        <taxon>Autobranchia</taxon>
        <taxon>Heteroconchia</taxon>
        <taxon>Euheterodonta</taxon>
        <taxon>Imparidentia</taxon>
        <taxon>Neoheterodontei</taxon>
        <taxon>Myida</taxon>
        <taxon>Myoidea</taxon>
        <taxon>Myidae</taxon>
        <taxon>Mya</taxon>
    </lineage>
</organism>
<dbReference type="InterPro" id="IPR011989">
    <property type="entry name" value="ARM-like"/>
</dbReference>
<evidence type="ECO:0000313" key="6">
    <source>
        <dbReference type="Proteomes" id="UP001164746"/>
    </source>
</evidence>
<reference evidence="5" key="1">
    <citation type="submission" date="2022-11" db="EMBL/GenBank/DDBJ databases">
        <title>Centuries of genome instability and evolution in soft-shell clam transmissible cancer (bioRxiv).</title>
        <authorList>
            <person name="Hart S.F.M."/>
            <person name="Yonemitsu M.A."/>
            <person name="Giersch R.M."/>
            <person name="Beal B.F."/>
            <person name="Arriagada G."/>
            <person name="Davis B.W."/>
            <person name="Ostrander E.A."/>
            <person name="Goff S.P."/>
            <person name="Metzger M.J."/>
        </authorList>
    </citation>
    <scope>NUCLEOTIDE SEQUENCE</scope>
    <source>
        <strain evidence="5">MELC-2E11</strain>
        <tissue evidence="5">Siphon/mantle</tissue>
    </source>
</reference>
<evidence type="ECO:0000313" key="5">
    <source>
        <dbReference type="EMBL" id="WAR28633.1"/>
    </source>
</evidence>
<feature type="non-terminal residue" evidence="5">
    <location>
        <position position="1"/>
    </location>
</feature>
<feature type="domain" description="Integrator complex subunit 4/Protein SIEL C-terminal Ig-like" evidence="4">
    <location>
        <begin position="698"/>
        <end position="738"/>
    </location>
</feature>
<comment type="subcellular location">
    <subcellularLocation>
        <location evidence="1">Nucleus</location>
    </subcellularLocation>
</comment>
<dbReference type="Proteomes" id="UP001164746">
    <property type="component" value="Chromosome 15"/>
</dbReference>
<keyword evidence="6" id="KW-1185">Reference proteome</keyword>
<dbReference type="PANTHER" id="PTHR20938">
    <property type="entry name" value="INTEGRATOR COMPLEX SUBUNIT 4"/>
    <property type="match status" value="1"/>
</dbReference>
<accession>A0ABY7G2F5</accession>
<dbReference type="InterPro" id="IPR056235">
    <property type="entry name" value="INTS4_8HBD"/>
</dbReference>
<dbReference type="SUPFAM" id="SSF48371">
    <property type="entry name" value="ARM repeat"/>
    <property type="match status" value="1"/>
</dbReference>
<feature type="domain" description="INTS4 8 helical bundle" evidence="3">
    <location>
        <begin position="491"/>
        <end position="685"/>
    </location>
</feature>
<dbReference type="EMBL" id="CP111026">
    <property type="protein sequence ID" value="WAR28633.1"/>
    <property type="molecule type" value="Genomic_DNA"/>
</dbReference>
<feature type="non-terminal residue" evidence="5">
    <location>
        <position position="738"/>
    </location>
</feature>